<evidence type="ECO:0000313" key="2">
    <source>
        <dbReference type="Proteomes" id="UP001154282"/>
    </source>
</evidence>
<gene>
    <name evidence="1" type="ORF">LITE_LOCUS26894</name>
</gene>
<dbReference type="AlphaFoldDB" id="A0AAV0M405"/>
<evidence type="ECO:0000313" key="1">
    <source>
        <dbReference type="EMBL" id="CAI0441488.1"/>
    </source>
</evidence>
<comment type="caution">
    <text evidence="1">The sequence shown here is derived from an EMBL/GenBank/DDBJ whole genome shotgun (WGS) entry which is preliminary data.</text>
</comment>
<accession>A0AAV0M405</accession>
<sequence>MMSWRINSRENDHRVGIEVCSFILLTKNYGQ</sequence>
<proteinExistence type="predicted"/>
<dbReference type="EMBL" id="CAMGYJ010000007">
    <property type="protein sequence ID" value="CAI0441488.1"/>
    <property type="molecule type" value="Genomic_DNA"/>
</dbReference>
<dbReference type="Proteomes" id="UP001154282">
    <property type="component" value="Unassembled WGS sequence"/>
</dbReference>
<keyword evidence="2" id="KW-1185">Reference proteome</keyword>
<protein>
    <submittedName>
        <fullName evidence="1">Uncharacterized protein</fullName>
    </submittedName>
</protein>
<name>A0AAV0M405_9ROSI</name>
<reference evidence="1" key="1">
    <citation type="submission" date="2022-08" db="EMBL/GenBank/DDBJ databases">
        <authorList>
            <person name="Gutierrez-Valencia J."/>
        </authorList>
    </citation>
    <scope>NUCLEOTIDE SEQUENCE</scope>
</reference>
<organism evidence="1 2">
    <name type="scientific">Linum tenue</name>
    <dbReference type="NCBI Taxonomy" id="586396"/>
    <lineage>
        <taxon>Eukaryota</taxon>
        <taxon>Viridiplantae</taxon>
        <taxon>Streptophyta</taxon>
        <taxon>Embryophyta</taxon>
        <taxon>Tracheophyta</taxon>
        <taxon>Spermatophyta</taxon>
        <taxon>Magnoliopsida</taxon>
        <taxon>eudicotyledons</taxon>
        <taxon>Gunneridae</taxon>
        <taxon>Pentapetalae</taxon>
        <taxon>rosids</taxon>
        <taxon>fabids</taxon>
        <taxon>Malpighiales</taxon>
        <taxon>Linaceae</taxon>
        <taxon>Linum</taxon>
    </lineage>
</organism>